<feature type="region of interest" description="Disordered" evidence="1">
    <location>
        <begin position="92"/>
        <end position="189"/>
    </location>
</feature>
<reference evidence="2 3" key="1">
    <citation type="submission" date="2021-06" db="EMBL/GenBank/DDBJ databases">
        <authorList>
            <person name="Chen R."/>
            <person name="Qin H."/>
            <person name="He S."/>
            <person name="Han P."/>
            <person name="Xu F."/>
            <person name="Sun H."/>
            <person name="Fan H."/>
            <person name="Tong Y."/>
        </authorList>
    </citation>
    <scope>NUCLEOTIDE SEQUENCE [LARGE SCALE GENOMIC DNA]</scope>
</reference>
<evidence type="ECO:0000313" key="3">
    <source>
        <dbReference type="Proteomes" id="UP000828026"/>
    </source>
</evidence>
<feature type="compositionally biased region" description="Basic and acidic residues" evidence="1">
    <location>
        <begin position="32"/>
        <end position="53"/>
    </location>
</feature>
<feature type="compositionally biased region" description="Acidic residues" evidence="1">
    <location>
        <begin position="153"/>
        <end position="163"/>
    </location>
</feature>
<feature type="compositionally biased region" description="Low complexity" evidence="1">
    <location>
        <begin position="102"/>
        <end position="113"/>
    </location>
</feature>
<dbReference type="Proteomes" id="UP000828026">
    <property type="component" value="Segment"/>
</dbReference>
<sequence>MKITLTLEEAINYIKQHTDMGDYADAEIVIEGFDKPAEPKQEKEPEAVEEKPAPKKRRRRKAAPKEEENVTQEQIDAIASEVDKELKEEFKEELNATVPEPTTITTSESTTDSETTRTEVQPDLFEGVNEEVIKDEIVSTESAETSSTQQLETESEVAPEVLDEGINVPVSEEPSLFDEPVKAPSLFPEDEATESFEDTEMSMIDEVLAETGDDEAFEPEPTMDIFDQSIPYEEREAFAKANGLVPPLF</sequence>
<accession>A0AAE8XFN3</accession>
<dbReference type="RefSeq" id="YP_010657582.1">
    <property type="nucleotide sequence ID" value="NC_070848.1"/>
</dbReference>
<feature type="region of interest" description="Disordered" evidence="1">
    <location>
        <begin position="31"/>
        <end position="75"/>
    </location>
</feature>
<dbReference type="GeneID" id="77933501"/>
<dbReference type="EMBL" id="MZ447858">
    <property type="protein sequence ID" value="UAW01147.1"/>
    <property type="molecule type" value="Genomic_DNA"/>
</dbReference>
<proteinExistence type="predicted"/>
<keyword evidence="3" id="KW-1185">Reference proteome</keyword>
<organism evidence="2 3">
    <name type="scientific">Vibrio phage BUCT194</name>
    <dbReference type="NCBI Taxonomy" id="2859072"/>
    <lineage>
        <taxon>Viruses</taxon>
        <taxon>Duplodnaviria</taxon>
        <taxon>Heunggongvirae</taxon>
        <taxon>Uroviricota</taxon>
        <taxon>Caudoviricetes</taxon>
        <taxon>Schitoviridae</taxon>
        <taxon>Varunavirus</taxon>
        <taxon>Varunavirus BUCT194</taxon>
    </lineage>
</organism>
<evidence type="ECO:0000256" key="1">
    <source>
        <dbReference type="SAM" id="MobiDB-lite"/>
    </source>
</evidence>
<name>A0AAE8XFN3_9CAUD</name>
<dbReference type="KEGG" id="vg:77933501"/>
<evidence type="ECO:0000313" key="2">
    <source>
        <dbReference type="EMBL" id="UAW01147.1"/>
    </source>
</evidence>
<protein>
    <submittedName>
        <fullName evidence="2">Uncharacterized protein</fullName>
    </submittedName>
</protein>
<feature type="compositionally biased region" description="Low complexity" evidence="1">
    <location>
        <begin position="139"/>
        <end position="152"/>
    </location>
</feature>